<evidence type="ECO:0000256" key="3">
    <source>
        <dbReference type="ARBA" id="ARBA00022481"/>
    </source>
</evidence>
<feature type="region of interest" description="Disordered" evidence="22">
    <location>
        <begin position="412"/>
        <end position="512"/>
    </location>
</feature>
<feature type="compositionally biased region" description="Pro residues" evidence="22">
    <location>
        <begin position="214"/>
        <end position="239"/>
    </location>
</feature>
<feature type="compositionally biased region" description="Pro residues" evidence="22">
    <location>
        <begin position="165"/>
        <end position="193"/>
    </location>
</feature>
<accession>A0A8B9HR89</accession>
<dbReference type="OMA" id="PHIDQKF"/>
<evidence type="ECO:0000256" key="13">
    <source>
        <dbReference type="ARBA" id="ARBA00023118"/>
    </source>
</evidence>
<evidence type="ECO:0000256" key="8">
    <source>
        <dbReference type="ARBA" id="ARBA00022692"/>
    </source>
</evidence>
<sequence>MTFASDKLYKDIIQKMLSRLASTIKVREIIPHLHCLTLTDREEIEAKREVAGNYNAMQVLMDCLRRRENWPEQFIRALNEIEQQSLANEISDAYDKIRGIKPQRSTPPAAAAAAAAASGPTPAASVVSPPAPAHVPAPAAATPPPAPSPAPALVTTATIHNVPRSTPPLLTPSPEEPPAPPAASAPAQSPPESLPRVDAPGPAEASVSVSAPEAPAPSPPKPAQPVKPSPPISAPPALPPSVVSAPQVTTSLQQNQVSFRPEATTCLDSSSDLTLSAISEPSSAAATSLPTSIIATSPFQLDTPDTSSQPPSSPEESKTPLGVTETSASVKHPIQDTSPPQKVAVLTQDVSSTVSQRMETSRSTVPPNSQASASSPGMAQVLRSASPPAVESVEYFSKPGILMGAEPSLAISDDLQISRPPTESAGSSPLQPARPAPVSSHLQHRQQLQEPCSVTSDQLMLSNSTTSTAGSSVSQPPTVSPENLLPNSTPEENSFSEQAVSSSENQPVEDTYESFCQSLQGEPGTMVHVGQINEEPSILNGQPPIMMGNAAHANEIQSTLNHNRPTESTPQSVITQTTQRNKVYANEQAGACPKPTTPACQVSELNASGQPEQSEEAQRAVLLSDPRFIAATAAVGVAAAAFMAWKLKH</sequence>
<feature type="compositionally biased region" description="Polar residues" evidence="22">
    <location>
        <begin position="419"/>
        <end position="430"/>
    </location>
</feature>
<evidence type="ECO:0000313" key="25">
    <source>
        <dbReference type="Ensembl" id="ENSAMXP00005016984.1"/>
    </source>
</evidence>
<dbReference type="GO" id="GO:1900227">
    <property type="term" value="P:positive regulation of NLRP3 inflammasome complex assembly"/>
    <property type="evidence" value="ECO:0007669"/>
    <property type="project" value="UniProtKB-ARBA"/>
</dbReference>
<feature type="compositionally biased region" description="Polar residues" evidence="22">
    <location>
        <begin position="247"/>
        <end position="258"/>
    </location>
</feature>
<comment type="subcellular location">
    <subcellularLocation>
        <location evidence="2">Mitochondrion outer membrane</location>
        <topology evidence="2">Single-pass membrane protein</topology>
    </subcellularLocation>
    <subcellularLocation>
        <location evidence="1">Peroxisome</location>
    </subcellularLocation>
</comment>
<dbReference type="SUPFAM" id="SSF47986">
    <property type="entry name" value="DEATH domain"/>
    <property type="match status" value="1"/>
</dbReference>
<dbReference type="GeneID" id="103043870"/>
<evidence type="ECO:0000256" key="20">
    <source>
        <dbReference type="ARBA" id="ARBA00082620"/>
    </source>
</evidence>
<feature type="compositionally biased region" description="Polar residues" evidence="22">
    <location>
        <begin position="348"/>
        <end position="377"/>
    </location>
</feature>
<dbReference type="AlphaFoldDB" id="A0A8B9HR89"/>
<dbReference type="PRINTS" id="PR01217">
    <property type="entry name" value="PRICHEXTENSN"/>
</dbReference>
<evidence type="ECO:0000313" key="26">
    <source>
        <dbReference type="Proteomes" id="UP000694621"/>
    </source>
</evidence>
<feature type="transmembrane region" description="Helical" evidence="23">
    <location>
        <begin position="628"/>
        <end position="645"/>
    </location>
</feature>
<keyword evidence="10" id="KW-0832">Ubl conjugation</keyword>
<keyword evidence="12 23" id="KW-1133">Transmembrane helix</keyword>
<dbReference type="GO" id="GO:0005777">
    <property type="term" value="C:peroxisome"/>
    <property type="evidence" value="ECO:0007669"/>
    <property type="project" value="UniProtKB-SubCell"/>
</dbReference>
<evidence type="ECO:0000256" key="23">
    <source>
        <dbReference type="SAM" id="Phobius"/>
    </source>
</evidence>
<keyword evidence="14" id="KW-0496">Mitochondrion</keyword>
<keyword evidence="4" id="KW-1017">Isopeptide bond</keyword>
<keyword evidence="7" id="KW-0399">Innate immunity</keyword>
<keyword evidence="15 23" id="KW-0472">Membrane</keyword>
<evidence type="ECO:0000256" key="7">
    <source>
        <dbReference type="ARBA" id="ARBA00022588"/>
    </source>
</evidence>
<keyword evidence="17" id="KW-0576">Peroxisome</keyword>
<dbReference type="Pfam" id="PF16739">
    <property type="entry name" value="CARD_2"/>
    <property type="match status" value="1"/>
</dbReference>
<feature type="compositionally biased region" description="Low complexity" evidence="22">
    <location>
        <begin position="106"/>
        <end position="128"/>
    </location>
</feature>
<evidence type="ECO:0000256" key="5">
    <source>
        <dbReference type="ARBA" id="ARBA00022553"/>
    </source>
</evidence>
<dbReference type="FunFam" id="1.10.533.10:FF:000063">
    <property type="entry name" value="Mitochondrial antiviral-signaling protein"/>
    <property type="match status" value="1"/>
</dbReference>
<keyword evidence="3" id="KW-0488">Methylation</keyword>
<name>A0A8B9HR89_ASTMX</name>
<dbReference type="GO" id="GO:1900063">
    <property type="term" value="P:regulation of peroxisome organization"/>
    <property type="evidence" value="ECO:0007669"/>
    <property type="project" value="UniProtKB-ARBA"/>
</dbReference>
<reference evidence="25" key="1">
    <citation type="submission" date="2025-08" db="UniProtKB">
        <authorList>
            <consortium name="Ensembl"/>
        </authorList>
    </citation>
    <scope>IDENTIFICATION</scope>
</reference>
<evidence type="ECO:0000256" key="18">
    <source>
        <dbReference type="ARBA" id="ARBA00023288"/>
    </source>
</evidence>
<dbReference type="GO" id="GO:0032755">
    <property type="term" value="P:positive regulation of interleukin-6 production"/>
    <property type="evidence" value="ECO:0007669"/>
    <property type="project" value="UniProtKB-ARBA"/>
</dbReference>
<dbReference type="GO" id="GO:0032727">
    <property type="term" value="P:positive regulation of interferon-alpha production"/>
    <property type="evidence" value="ECO:0007669"/>
    <property type="project" value="UniProtKB-ARBA"/>
</dbReference>
<dbReference type="GO" id="GO:0035591">
    <property type="term" value="F:signaling adaptor activity"/>
    <property type="evidence" value="ECO:0007669"/>
    <property type="project" value="UniProtKB-ARBA"/>
</dbReference>
<protein>
    <recommendedName>
        <fullName evidence="19">Mitochondrial antiviral-signaling protein</fullName>
    </recommendedName>
    <alternativeName>
        <fullName evidence="20">Interferon beta promoter stimulator protein 1</fullName>
    </alternativeName>
    <alternativeName>
        <fullName evidence="21">Virus-induced-signaling adapter</fullName>
    </alternativeName>
</protein>
<evidence type="ECO:0000256" key="2">
    <source>
        <dbReference type="ARBA" id="ARBA00004572"/>
    </source>
</evidence>
<evidence type="ECO:0000256" key="1">
    <source>
        <dbReference type="ARBA" id="ARBA00004275"/>
    </source>
</evidence>
<keyword evidence="16" id="KW-0564">Palmitate</keyword>
<organism evidence="25 26">
    <name type="scientific">Astyanax mexicanus</name>
    <name type="common">Blind cave fish</name>
    <name type="synonym">Astyanax fasciatus mexicanus</name>
    <dbReference type="NCBI Taxonomy" id="7994"/>
    <lineage>
        <taxon>Eukaryota</taxon>
        <taxon>Metazoa</taxon>
        <taxon>Chordata</taxon>
        <taxon>Craniata</taxon>
        <taxon>Vertebrata</taxon>
        <taxon>Euteleostomi</taxon>
        <taxon>Actinopterygii</taxon>
        <taxon>Neopterygii</taxon>
        <taxon>Teleostei</taxon>
        <taxon>Ostariophysi</taxon>
        <taxon>Characiformes</taxon>
        <taxon>Characoidei</taxon>
        <taxon>Acestrorhamphidae</taxon>
        <taxon>Acestrorhamphinae</taxon>
        <taxon>Astyanax</taxon>
    </lineage>
</organism>
<feature type="compositionally biased region" description="Low complexity" evidence="22">
    <location>
        <begin position="279"/>
        <end position="310"/>
    </location>
</feature>
<feature type="domain" description="Caspase recruitment" evidence="24">
    <location>
        <begin position="6"/>
        <end position="92"/>
    </location>
</feature>
<dbReference type="GO" id="GO:0032728">
    <property type="term" value="P:positive regulation of interferon-beta production"/>
    <property type="evidence" value="ECO:0007669"/>
    <property type="project" value="UniProtKB-ARBA"/>
</dbReference>
<evidence type="ECO:0000256" key="16">
    <source>
        <dbReference type="ARBA" id="ARBA00023139"/>
    </source>
</evidence>
<dbReference type="Ensembl" id="ENSAMXT00005018762.1">
    <property type="protein sequence ID" value="ENSAMXP00005016984.1"/>
    <property type="gene ID" value="ENSAMXG00005008868.1"/>
</dbReference>
<dbReference type="InterPro" id="IPR011029">
    <property type="entry name" value="DEATH-like_dom_sf"/>
</dbReference>
<evidence type="ECO:0000256" key="15">
    <source>
        <dbReference type="ARBA" id="ARBA00023136"/>
    </source>
</evidence>
<keyword evidence="13" id="KW-0051">Antiviral defense</keyword>
<evidence type="ECO:0000256" key="17">
    <source>
        <dbReference type="ARBA" id="ARBA00023140"/>
    </source>
</evidence>
<feature type="compositionally biased region" description="Polar residues" evidence="22">
    <location>
        <begin position="445"/>
        <end position="512"/>
    </location>
</feature>
<feature type="region of interest" description="Disordered" evidence="22">
    <location>
        <begin position="100"/>
        <end position="263"/>
    </location>
</feature>
<evidence type="ECO:0000256" key="4">
    <source>
        <dbReference type="ARBA" id="ARBA00022499"/>
    </source>
</evidence>
<dbReference type="GO" id="GO:0002230">
    <property type="term" value="P:positive regulation of defense response to virus by host"/>
    <property type="evidence" value="ECO:0007669"/>
    <property type="project" value="UniProtKB-ARBA"/>
</dbReference>
<dbReference type="KEGG" id="amex:103043870"/>
<dbReference type="InterPro" id="IPR031964">
    <property type="entry name" value="CARD_dom"/>
</dbReference>
<keyword evidence="5" id="KW-0597">Phosphoprotein</keyword>
<feature type="compositionally biased region" description="Pro residues" evidence="22">
    <location>
        <begin position="129"/>
        <end position="150"/>
    </location>
</feature>
<keyword evidence="11" id="KW-0391">Immunity</keyword>
<evidence type="ECO:0000256" key="19">
    <source>
        <dbReference type="ARBA" id="ARBA00071084"/>
    </source>
</evidence>
<keyword evidence="18" id="KW-0449">Lipoprotein</keyword>
<keyword evidence="9" id="KW-1000">Mitochondrion outer membrane</keyword>
<evidence type="ECO:0000256" key="14">
    <source>
        <dbReference type="ARBA" id="ARBA00023128"/>
    </source>
</evidence>
<feature type="compositionally biased region" description="Low complexity" evidence="22">
    <location>
        <begin position="199"/>
        <end position="213"/>
    </location>
</feature>
<dbReference type="GO" id="GO:0070585">
    <property type="term" value="P:protein localization to mitochondrion"/>
    <property type="evidence" value="ECO:0007669"/>
    <property type="project" value="UniProtKB-ARBA"/>
</dbReference>
<proteinExistence type="predicted"/>
<evidence type="ECO:0000256" key="10">
    <source>
        <dbReference type="ARBA" id="ARBA00022843"/>
    </source>
</evidence>
<evidence type="ECO:0000256" key="9">
    <source>
        <dbReference type="ARBA" id="ARBA00022787"/>
    </source>
</evidence>
<feature type="region of interest" description="Disordered" evidence="22">
    <location>
        <begin position="279"/>
        <end position="390"/>
    </location>
</feature>
<keyword evidence="6" id="KW-0945">Host-virus interaction</keyword>
<dbReference type="Gene3D" id="1.10.533.10">
    <property type="entry name" value="Death Domain, Fas"/>
    <property type="match status" value="1"/>
</dbReference>
<dbReference type="GO" id="GO:0005741">
    <property type="term" value="C:mitochondrial outer membrane"/>
    <property type="evidence" value="ECO:0007669"/>
    <property type="project" value="UniProtKB-SubCell"/>
</dbReference>
<feature type="compositionally biased region" description="Polar residues" evidence="22">
    <location>
        <begin position="324"/>
        <end position="340"/>
    </location>
</feature>
<dbReference type="GO" id="GO:0002753">
    <property type="term" value="P:cytoplasmic pattern recognition receptor signaling pathway"/>
    <property type="evidence" value="ECO:0007669"/>
    <property type="project" value="UniProtKB-ARBA"/>
</dbReference>
<evidence type="ECO:0000259" key="24">
    <source>
        <dbReference type="Pfam" id="PF16739"/>
    </source>
</evidence>
<evidence type="ECO:0000256" key="11">
    <source>
        <dbReference type="ARBA" id="ARBA00022859"/>
    </source>
</evidence>
<dbReference type="GO" id="GO:0051607">
    <property type="term" value="P:defense response to virus"/>
    <property type="evidence" value="ECO:0007669"/>
    <property type="project" value="UniProtKB-KW"/>
</dbReference>
<evidence type="ECO:0000256" key="22">
    <source>
        <dbReference type="SAM" id="MobiDB-lite"/>
    </source>
</evidence>
<dbReference type="GO" id="GO:0045071">
    <property type="term" value="P:negative regulation of viral genome replication"/>
    <property type="evidence" value="ECO:0007669"/>
    <property type="project" value="UniProtKB-ARBA"/>
</dbReference>
<evidence type="ECO:0000256" key="6">
    <source>
        <dbReference type="ARBA" id="ARBA00022581"/>
    </source>
</evidence>
<keyword evidence="8 23" id="KW-0812">Transmembrane</keyword>
<evidence type="ECO:0000256" key="12">
    <source>
        <dbReference type="ARBA" id="ARBA00022989"/>
    </source>
</evidence>
<evidence type="ECO:0000256" key="21">
    <source>
        <dbReference type="ARBA" id="ARBA00083233"/>
    </source>
</evidence>
<dbReference type="GO" id="GO:0045087">
    <property type="term" value="P:innate immune response"/>
    <property type="evidence" value="ECO:0007669"/>
    <property type="project" value="UniProtKB-KW"/>
</dbReference>
<dbReference type="Proteomes" id="UP000694621">
    <property type="component" value="Unplaced"/>
</dbReference>
<dbReference type="CTD" id="57506"/>